<feature type="domain" description="PRC-barrel" evidence="2">
    <location>
        <begin position="9"/>
        <end position="76"/>
    </location>
</feature>
<evidence type="ECO:0000256" key="1">
    <source>
        <dbReference type="SAM" id="MobiDB-lite"/>
    </source>
</evidence>
<dbReference type="Pfam" id="PF05239">
    <property type="entry name" value="PRC"/>
    <property type="match status" value="1"/>
</dbReference>
<dbReference type="InterPro" id="IPR011033">
    <property type="entry name" value="PRC_barrel-like_sf"/>
</dbReference>
<protein>
    <recommendedName>
        <fullName evidence="2">PRC-barrel domain-containing protein</fullName>
    </recommendedName>
</protein>
<comment type="caution">
    <text evidence="3">The sequence shown here is derived from an EMBL/GenBank/DDBJ whole genome shotgun (WGS) entry which is preliminary data.</text>
</comment>
<gene>
    <name evidence="3" type="ORF">GCM10023175_32530</name>
</gene>
<reference evidence="4" key="1">
    <citation type="journal article" date="2019" name="Int. J. Syst. Evol. Microbiol.">
        <title>The Global Catalogue of Microorganisms (GCM) 10K type strain sequencing project: providing services to taxonomists for standard genome sequencing and annotation.</title>
        <authorList>
            <consortium name="The Broad Institute Genomics Platform"/>
            <consortium name="The Broad Institute Genome Sequencing Center for Infectious Disease"/>
            <person name="Wu L."/>
            <person name="Ma J."/>
        </authorList>
    </citation>
    <scope>NUCLEOTIDE SEQUENCE [LARGE SCALE GENOMIC DNA]</scope>
    <source>
        <strain evidence="4">JCM 17906</strain>
    </source>
</reference>
<feature type="region of interest" description="Disordered" evidence="1">
    <location>
        <begin position="79"/>
        <end position="125"/>
    </location>
</feature>
<dbReference type="SUPFAM" id="SSF50346">
    <property type="entry name" value="PRC-barrel domain"/>
    <property type="match status" value="1"/>
</dbReference>
<evidence type="ECO:0000313" key="4">
    <source>
        <dbReference type="Proteomes" id="UP001501598"/>
    </source>
</evidence>
<keyword evidence="4" id="KW-1185">Reference proteome</keyword>
<dbReference type="Proteomes" id="UP001501598">
    <property type="component" value="Unassembled WGS sequence"/>
</dbReference>
<evidence type="ECO:0000259" key="2">
    <source>
        <dbReference type="Pfam" id="PF05239"/>
    </source>
</evidence>
<accession>A0ABP8RUN3</accession>
<proteinExistence type="predicted"/>
<evidence type="ECO:0000313" key="3">
    <source>
        <dbReference type="EMBL" id="GAA4547722.1"/>
    </source>
</evidence>
<feature type="compositionally biased region" description="Basic and acidic residues" evidence="1">
    <location>
        <begin position="104"/>
        <end position="116"/>
    </location>
</feature>
<organism evidence="3 4">
    <name type="scientific">Pseudonocardia xishanensis</name>
    <dbReference type="NCBI Taxonomy" id="630995"/>
    <lineage>
        <taxon>Bacteria</taxon>
        <taxon>Bacillati</taxon>
        <taxon>Actinomycetota</taxon>
        <taxon>Actinomycetes</taxon>
        <taxon>Pseudonocardiales</taxon>
        <taxon>Pseudonocardiaceae</taxon>
        <taxon>Pseudonocardia</taxon>
    </lineage>
</organism>
<dbReference type="Gene3D" id="2.30.30.240">
    <property type="entry name" value="PRC-barrel domain"/>
    <property type="match status" value="1"/>
</dbReference>
<sequence>MTFNISDPSTLYGKTVVGRDGDKLGKIDGVFLGNRSERPEWAAVKSGLFGNHVSLVPLATADIAGEDLRVPFDKDALSTADPLRGATARRHRDHRGGPRSAAQIRRDRERHADRPCVARGGAHRA</sequence>
<dbReference type="EMBL" id="BAABGT010000038">
    <property type="protein sequence ID" value="GAA4547722.1"/>
    <property type="molecule type" value="Genomic_DNA"/>
</dbReference>
<dbReference type="InterPro" id="IPR027275">
    <property type="entry name" value="PRC-brl_dom"/>
</dbReference>
<name>A0ABP8RUN3_9PSEU</name>